<keyword evidence="2" id="KW-1185">Reference proteome</keyword>
<organism evidence="1 2">
    <name type="scientific">Thalassobaculum fulvum</name>
    <dbReference type="NCBI Taxonomy" id="1633335"/>
    <lineage>
        <taxon>Bacteria</taxon>
        <taxon>Pseudomonadati</taxon>
        <taxon>Pseudomonadota</taxon>
        <taxon>Alphaproteobacteria</taxon>
        <taxon>Rhodospirillales</taxon>
        <taxon>Thalassobaculaceae</taxon>
        <taxon>Thalassobaculum</taxon>
    </lineage>
</organism>
<dbReference type="AlphaFoldDB" id="A0A918XT49"/>
<name>A0A918XT49_9PROT</name>
<gene>
    <name evidence="1" type="ORF">GCM10017083_31420</name>
</gene>
<dbReference type="Proteomes" id="UP000630353">
    <property type="component" value="Unassembled WGS sequence"/>
</dbReference>
<evidence type="ECO:0008006" key="3">
    <source>
        <dbReference type="Google" id="ProtNLM"/>
    </source>
</evidence>
<sequence length="246" mass="25877">MGVLANLSIGIAVAGLLAPVLIKSAGHSWAQVPWYEASRASTGLAPDPAEEPRAVVQVYAAQTFGWRGVVAVHTWIVTKTEGGEAYTRWDVVGWGGGRVVRRNYAAPDAMWYGQPPRLLVDRRGEAAAALIPRIEAAVAAYPFPERYRSYPGPNSNTFTAHVARSVPELGLDLPPTAIGKDYRPLADAIGRAPSGGGVQVSLLGLAGLILAPEEGVEINLLGLSVGLDLTKPALRLPAIGRVGFGS</sequence>
<proteinExistence type="predicted"/>
<accession>A0A918XT49</accession>
<dbReference type="RefSeq" id="WP_189991269.1">
    <property type="nucleotide sequence ID" value="NZ_BMZS01000007.1"/>
</dbReference>
<dbReference type="EMBL" id="BMZS01000007">
    <property type="protein sequence ID" value="GHD54190.1"/>
    <property type="molecule type" value="Genomic_DNA"/>
</dbReference>
<protein>
    <recommendedName>
        <fullName evidence="3">DUF3750 domain-containing protein</fullName>
    </recommendedName>
</protein>
<evidence type="ECO:0000313" key="1">
    <source>
        <dbReference type="EMBL" id="GHD54190.1"/>
    </source>
</evidence>
<dbReference type="Pfam" id="PF12570">
    <property type="entry name" value="DUF3750"/>
    <property type="match status" value="1"/>
</dbReference>
<dbReference type="InterPro" id="IPR022224">
    <property type="entry name" value="DUF3750"/>
</dbReference>
<reference evidence="1" key="2">
    <citation type="submission" date="2020-09" db="EMBL/GenBank/DDBJ databases">
        <authorList>
            <person name="Sun Q."/>
            <person name="Kim S."/>
        </authorList>
    </citation>
    <scope>NUCLEOTIDE SEQUENCE</scope>
    <source>
        <strain evidence="1">KCTC 42651</strain>
    </source>
</reference>
<evidence type="ECO:0000313" key="2">
    <source>
        <dbReference type="Proteomes" id="UP000630353"/>
    </source>
</evidence>
<comment type="caution">
    <text evidence="1">The sequence shown here is derived from an EMBL/GenBank/DDBJ whole genome shotgun (WGS) entry which is preliminary data.</text>
</comment>
<reference evidence="1" key="1">
    <citation type="journal article" date="2014" name="Int. J. Syst. Evol. Microbiol.">
        <title>Complete genome sequence of Corynebacterium casei LMG S-19264T (=DSM 44701T), isolated from a smear-ripened cheese.</title>
        <authorList>
            <consortium name="US DOE Joint Genome Institute (JGI-PGF)"/>
            <person name="Walter F."/>
            <person name="Albersmeier A."/>
            <person name="Kalinowski J."/>
            <person name="Ruckert C."/>
        </authorList>
    </citation>
    <scope>NUCLEOTIDE SEQUENCE</scope>
    <source>
        <strain evidence="1">KCTC 42651</strain>
    </source>
</reference>